<feature type="transmembrane region" description="Helical" evidence="1">
    <location>
        <begin position="63"/>
        <end position="86"/>
    </location>
</feature>
<dbReference type="RefSeq" id="WP_116014400.1">
    <property type="nucleotide sequence ID" value="NZ_QUOT01000001.1"/>
</dbReference>
<feature type="transmembrane region" description="Helical" evidence="1">
    <location>
        <begin position="38"/>
        <end position="57"/>
    </location>
</feature>
<evidence type="ECO:0000256" key="1">
    <source>
        <dbReference type="SAM" id="Phobius"/>
    </source>
</evidence>
<proteinExistence type="predicted"/>
<comment type="caution">
    <text evidence="2">The sequence shown here is derived from an EMBL/GenBank/DDBJ whole genome shotgun (WGS) entry which is preliminary data.</text>
</comment>
<reference evidence="3" key="1">
    <citation type="submission" date="2018-08" db="EMBL/GenBank/DDBJ databases">
        <title>Thalassotalea euphylliae genome.</title>
        <authorList>
            <person name="Summers S."/>
            <person name="Rice S.A."/>
            <person name="Freckelton M.L."/>
            <person name="Nedved B.T."/>
            <person name="Hadfield M.G."/>
        </authorList>
    </citation>
    <scope>NUCLEOTIDE SEQUENCE [LARGE SCALE GENOMIC DNA]</scope>
    <source>
        <strain evidence="3">H3</strain>
    </source>
</reference>
<dbReference type="InterPro" id="IPR046168">
    <property type="entry name" value="DUF6170"/>
</dbReference>
<keyword evidence="1" id="KW-1133">Transmembrane helix</keyword>
<keyword evidence="1" id="KW-0812">Transmembrane</keyword>
<dbReference type="AlphaFoldDB" id="A0A3E0U0S7"/>
<name>A0A3E0U0S7_9GAMM</name>
<dbReference type="Proteomes" id="UP000256899">
    <property type="component" value="Unassembled WGS sequence"/>
</dbReference>
<dbReference type="Pfam" id="PF19667">
    <property type="entry name" value="DUF6170"/>
    <property type="match status" value="1"/>
</dbReference>
<keyword evidence="3" id="KW-1185">Reference proteome</keyword>
<evidence type="ECO:0000313" key="3">
    <source>
        <dbReference type="Proteomes" id="UP000256899"/>
    </source>
</evidence>
<dbReference type="EMBL" id="QUOT01000001">
    <property type="protein sequence ID" value="REL30207.1"/>
    <property type="molecule type" value="Genomic_DNA"/>
</dbReference>
<sequence>MKFYLSSKDIPALAQSSTNERNEKVYRAQQKLTVPEKFILSILKLMLLIPPFLFIARQDWGNTFFSLMICGLAFMLVFKPISFVFIERHL</sequence>
<gene>
    <name evidence="2" type="ORF">DXX94_05525</name>
</gene>
<accession>A0A3E0U0S7</accession>
<evidence type="ECO:0000313" key="2">
    <source>
        <dbReference type="EMBL" id="REL30207.1"/>
    </source>
</evidence>
<organism evidence="2 3">
    <name type="scientific">Thalassotalea euphylliae</name>
    <dbReference type="NCBI Taxonomy" id="1655234"/>
    <lineage>
        <taxon>Bacteria</taxon>
        <taxon>Pseudomonadati</taxon>
        <taxon>Pseudomonadota</taxon>
        <taxon>Gammaproteobacteria</taxon>
        <taxon>Alteromonadales</taxon>
        <taxon>Colwelliaceae</taxon>
        <taxon>Thalassotalea</taxon>
    </lineage>
</organism>
<keyword evidence="1" id="KW-0472">Membrane</keyword>
<protein>
    <submittedName>
        <fullName evidence="2">Uncharacterized protein</fullName>
    </submittedName>
</protein>